<accession>A0A8J3QDG7</accession>
<reference evidence="1" key="1">
    <citation type="submission" date="2021-01" db="EMBL/GenBank/DDBJ databases">
        <title>Whole genome shotgun sequence of Rhizocola hellebori NBRC 109834.</title>
        <authorList>
            <person name="Komaki H."/>
            <person name="Tamura T."/>
        </authorList>
    </citation>
    <scope>NUCLEOTIDE SEQUENCE</scope>
    <source>
        <strain evidence="1">NBRC 109834</strain>
    </source>
</reference>
<proteinExistence type="predicted"/>
<keyword evidence="2" id="KW-1185">Reference proteome</keyword>
<evidence type="ECO:0000313" key="2">
    <source>
        <dbReference type="Proteomes" id="UP000612899"/>
    </source>
</evidence>
<protein>
    <submittedName>
        <fullName evidence="1">Uncharacterized protein</fullName>
    </submittedName>
</protein>
<evidence type="ECO:0000313" key="1">
    <source>
        <dbReference type="EMBL" id="GIH08027.1"/>
    </source>
</evidence>
<dbReference type="AlphaFoldDB" id="A0A8J3QDG7"/>
<organism evidence="1 2">
    <name type="scientific">Rhizocola hellebori</name>
    <dbReference type="NCBI Taxonomy" id="1392758"/>
    <lineage>
        <taxon>Bacteria</taxon>
        <taxon>Bacillati</taxon>
        <taxon>Actinomycetota</taxon>
        <taxon>Actinomycetes</taxon>
        <taxon>Micromonosporales</taxon>
        <taxon>Micromonosporaceae</taxon>
        <taxon>Rhizocola</taxon>
    </lineage>
</organism>
<sequence>MTRPGKAPRGRTLATLFAEDADAAILRVLEDAAGKALDAGKIKAALRSGGVEKVAADKAWKSIQAKRLKAHDQVAVDTGNRYRWTTAKAELTASEALDILAKGGGTAPRRARLVEIIRGALLQRAPAVEAAREPVAEGKISPSAGEQADLEWAARVRRAEGEGIRLLADLASTVEGLIDNETPPDAMLRMVRARVGRSALEAVGHAGEETTFDRKRHEPIGSAIRDGAPVFVVRPGYVWKKTDNDVLVLKVVVEE</sequence>
<gene>
    <name evidence="1" type="ORF">Rhe02_60940</name>
</gene>
<dbReference type="RefSeq" id="WP_203911791.1">
    <property type="nucleotide sequence ID" value="NZ_BONY01000043.1"/>
</dbReference>
<dbReference type="Proteomes" id="UP000612899">
    <property type="component" value="Unassembled WGS sequence"/>
</dbReference>
<name>A0A8J3QDG7_9ACTN</name>
<dbReference type="EMBL" id="BONY01000043">
    <property type="protein sequence ID" value="GIH08027.1"/>
    <property type="molecule type" value="Genomic_DNA"/>
</dbReference>
<comment type="caution">
    <text evidence="1">The sequence shown here is derived from an EMBL/GenBank/DDBJ whole genome shotgun (WGS) entry which is preliminary data.</text>
</comment>